<evidence type="ECO:0000256" key="1">
    <source>
        <dbReference type="SAM" id="MobiDB-lite"/>
    </source>
</evidence>
<reference evidence="2 3" key="1">
    <citation type="submission" date="2023-09" db="EMBL/GenBank/DDBJ databases">
        <title>Complete genome of Streptomyces roseicoloratus T14.</title>
        <authorList>
            <person name="Bashizi T."/>
            <person name="Kim M.-J."/>
            <person name="Lee G."/>
            <person name="Tagele S.B."/>
            <person name="Shin J.-H."/>
        </authorList>
    </citation>
    <scope>NUCLEOTIDE SEQUENCE [LARGE SCALE GENOMIC DNA]</scope>
    <source>
        <strain evidence="2 3">T14</strain>
    </source>
</reference>
<sequence length="280" mass="29901">MWGTRVGREPKTAARLRRAGGGRSTAPGGLFGGRRGKPAGGDGRDRKGGTSAPAPGTQAPSPTPTAVDLRLDPSRAPKTTADAERLALAVVAGPDSWGPDYVKRAPYLSAPGSWPVLDKDCTWEGGARPRTVLASVTAYSEIPAAGGKGPLRVAATVTVHRTESDADWELAETLEEALRCPDQRLRENERITGLMSLGTPYGVNGNATTADSVLERGDYHNDAFKQPQYYSWYQTRIGQVTLASVVKGAPGYTESVTNSDQVRANVLMQERIRKQWGAQS</sequence>
<evidence type="ECO:0008006" key="4">
    <source>
        <dbReference type="Google" id="ProtNLM"/>
    </source>
</evidence>
<keyword evidence="3" id="KW-1185">Reference proteome</keyword>
<dbReference type="RefSeq" id="WP_309548559.1">
    <property type="nucleotide sequence ID" value="NZ_CP133762.1"/>
</dbReference>
<gene>
    <name evidence="2" type="ORF">RGF97_13020</name>
</gene>
<protein>
    <recommendedName>
        <fullName evidence="4">Lipoprotein</fullName>
    </recommendedName>
</protein>
<dbReference type="EMBL" id="CP133762">
    <property type="protein sequence ID" value="WMX45590.1"/>
    <property type="molecule type" value="Genomic_DNA"/>
</dbReference>
<feature type="compositionally biased region" description="Gly residues" evidence="1">
    <location>
        <begin position="21"/>
        <end position="41"/>
    </location>
</feature>
<name>A0ABY9RUE0_9ACTN</name>
<feature type="region of interest" description="Disordered" evidence="1">
    <location>
        <begin position="1"/>
        <end position="68"/>
    </location>
</feature>
<organism evidence="2 3">
    <name type="scientific">Streptomyces roseicoloratus</name>
    <dbReference type="NCBI Taxonomy" id="2508722"/>
    <lineage>
        <taxon>Bacteria</taxon>
        <taxon>Bacillati</taxon>
        <taxon>Actinomycetota</taxon>
        <taxon>Actinomycetes</taxon>
        <taxon>Kitasatosporales</taxon>
        <taxon>Streptomycetaceae</taxon>
        <taxon>Streptomyces</taxon>
    </lineage>
</organism>
<evidence type="ECO:0000313" key="2">
    <source>
        <dbReference type="EMBL" id="WMX45590.1"/>
    </source>
</evidence>
<proteinExistence type="predicted"/>
<dbReference type="Proteomes" id="UP001250858">
    <property type="component" value="Chromosome"/>
</dbReference>
<evidence type="ECO:0000313" key="3">
    <source>
        <dbReference type="Proteomes" id="UP001250858"/>
    </source>
</evidence>
<accession>A0ABY9RUE0</accession>
<feature type="compositionally biased region" description="Basic and acidic residues" evidence="1">
    <location>
        <begin position="1"/>
        <end position="12"/>
    </location>
</feature>